<name>A0A3E3I159_9FIRM</name>
<sequence>MQEFNDNYVENIDDFPIAMAYVPWQREPVICEDLEEGFRCGTIFPELIKPFTGRRCI</sequence>
<dbReference type="GeneID" id="97988536"/>
<dbReference type="EMBL" id="QVLU01000012">
    <property type="protein sequence ID" value="RGE71092.1"/>
    <property type="molecule type" value="Genomic_DNA"/>
</dbReference>
<evidence type="ECO:0000313" key="1">
    <source>
        <dbReference type="EMBL" id="RGE58215.1"/>
    </source>
</evidence>
<gene>
    <name evidence="2" type="ORF">DWY69_14745</name>
    <name evidence="1" type="ORF">DXC51_17085</name>
</gene>
<evidence type="ECO:0000313" key="3">
    <source>
        <dbReference type="Proteomes" id="UP000260812"/>
    </source>
</evidence>
<dbReference type="Proteomes" id="UP000260812">
    <property type="component" value="Unassembled WGS sequence"/>
</dbReference>
<comment type="caution">
    <text evidence="1">The sequence shown here is derived from an EMBL/GenBank/DDBJ whole genome shotgun (WGS) entry which is preliminary data.</text>
</comment>
<dbReference type="OrthoDB" id="9800571at2"/>
<reference evidence="1 4" key="1">
    <citation type="submission" date="2018-08" db="EMBL/GenBank/DDBJ databases">
        <title>A genome reference for cultivated species of the human gut microbiota.</title>
        <authorList>
            <person name="Zou Y."/>
            <person name="Xue W."/>
            <person name="Luo G."/>
        </authorList>
    </citation>
    <scope>NUCLEOTIDE SEQUENCE [LARGE SCALE GENOMIC DNA]</scope>
    <source>
        <strain evidence="2 4">AF26-4BH</strain>
        <strain evidence="1">TF05-5AC</strain>
    </source>
</reference>
<dbReference type="Pfam" id="PF11007">
    <property type="entry name" value="CotJA"/>
    <property type="match status" value="1"/>
</dbReference>
<evidence type="ECO:0000313" key="4">
    <source>
        <dbReference type="Proteomes" id="UP000261166"/>
    </source>
</evidence>
<dbReference type="AlphaFoldDB" id="A0A3E3I159"/>
<protein>
    <submittedName>
        <fullName evidence="1">Spore coat associated protein CotJA</fullName>
    </submittedName>
</protein>
<organism evidence="1 3">
    <name type="scientific">Eisenbergiella massiliensis</name>
    <dbReference type="NCBI Taxonomy" id="1720294"/>
    <lineage>
        <taxon>Bacteria</taxon>
        <taxon>Bacillati</taxon>
        <taxon>Bacillota</taxon>
        <taxon>Clostridia</taxon>
        <taxon>Lachnospirales</taxon>
        <taxon>Lachnospiraceae</taxon>
        <taxon>Eisenbergiella</taxon>
    </lineage>
</organism>
<proteinExistence type="predicted"/>
<dbReference type="InterPro" id="IPR020256">
    <property type="entry name" value="Spore_coat_CotJA"/>
</dbReference>
<dbReference type="EMBL" id="QVLV01000012">
    <property type="protein sequence ID" value="RGE58215.1"/>
    <property type="molecule type" value="Genomic_DNA"/>
</dbReference>
<dbReference type="Proteomes" id="UP000261166">
    <property type="component" value="Unassembled WGS sequence"/>
</dbReference>
<keyword evidence="3" id="KW-1185">Reference proteome</keyword>
<accession>A0A3E3I159</accession>
<evidence type="ECO:0000313" key="2">
    <source>
        <dbReference type="EMBL" id="RGE71092.1"/>
    </source>
</evidence>
<dbReference type="RefSeq" id="WP_021636350.1">
    <property type="nucleotide sequence ID" value="NZ_CALBAU010000082.1"/>
</dbReference>